<dbReference type="GO" id="GO:0005737">
    <property type="term" value="C:cytoplasm"/>
    <property type="evidence" value="ECO:0007669"/>
    <property type="project" value="TreeGrafter"/>
</dbReference>
<comment type="caution">
    <text evidence="5">The sequence shown here is derived from an EMBL/GenBank/DDBJ whole genome shotgun (WGS) entry which is preliminary data.</text>
</comment>
<dbReference type="Gene3D" id="1.25.40.120">
    <property type="entry name" value="Protein prenylyltransferase"/>
    <property type="match status" value="1"/>
</dbReference>
<dbReference type="PANTHER" id="PTHR11129:SF3">
    <property type="entry name" value="PROTEIN PRENYLTRANSFERASE ALPHA SUBUNIT REPEAT-CONTAINING PROTEIN 1"/>
    <property type="match status" value="1"/>
</dbReference>
<dbReference type="InterPro" id="IPR002088">
    <property type="entry name" value="Prenyl_trans_a"/>
</dbReference>
<dbReference type="Pfam" id="PF01239">
    <property type="entry name" value="PPTA"/>
    <property type="match status" value="2"/>
</dbReference>
<dbReference type="PANTHER" id="PTHR11129">
    <property type="entry name" value="PROTEIN FARNESYLTRANSFERASE ALPHA SUBUNIT/RAB GERANYLGERANYL TRANSFERASE ALPHA SUBUNIT"/>
    <property type="match status" value="1"/>
</dbReference>
<dbReference type="AlphaFoldDB" id="A0A834Y6N3"/>
<organism evidence="5 6">
    <name type="scientific">Aphidius gifuensis</name>
    <name type="common">Parasitoid wasp</name>
    <dbReference type="NCBI Taxonomy" id="684658"/>
    <lineage>
        <taxon>Eukaryota</taxon>
        <taxon>Metazoa</taxon>
        <taxon>Ecdysozoa</taxon>
        <taxon>Arthropoda</taxon>
        <taxon>Hexapoda</taxon>
        <taxon>Insecta</taxon>
        <taxon>Pterygota</taxon>
        <taxon>Neoptera</taxon>
        <taxon>Endopterygota</taxon>
        <taxon>Hymenoptera</taxon>
        <taxon>Apocrita</taxon>
        <taxon>Ichneumonoidea</taxon>
        <taxon>Braconidae</taxon>
        <taxon>Aphidiinae</taxon>
        <taxon>Aphidius</taxon>
    </lineage>
</organism>
<evidence type="ECO:0000256" key="4">
    <source>
        <dbReference type="ARBA" id="ARBA00022737"/>
    </source>
</evidence>
<dbReference type="EMBL" id="JACMRX010000001">
    <property type="protein sequence ID" value="KAF7998108.1"/>
    <property type="molecule type" value="Genomic_DNA"/>
</dbReference>
<accession>A0A834Y6N3</accession>
<evidence type="ECO:0000313" key="6">
    <source>
        <dbReference type="Proteomes" id="UP000639338"/>
    </source>
</evidence>
<protein>
    <recommendedName>
        <fullName evidence="7">Protein prenyltransferase alpha subunit repeat-containing protein 1</fullName>
    </recommendedName>
</protein>
<name>A0A834Y6N3_APHGI</name>
<keyword evidence="3" id="KW-0808">Transferase</keyword>
<evidence type="ECO:0000256" key="3">
    <source>
        <dbReference type="ARBA" id="ARBA00022679"/>
    </source>
</evidence>
<dbReference type="PROSITE" id="PS51147">
    <property type="entry name" value="PFTA"/>
    <property type="match status" value="1"/>
</dbReference>
<dbReference type="Proteomes" id="UP000639338">
    <property type="component" value="Unassembled WGS sequence"/>
</dbReference>
<evidence type="ECO:0000256" key="2">
    <source>
        <dbReference type="ARBA" id="ARBA00022602"/>
    </source>
</evidence>
<dbReference type="OrthoDB" id="5358702at2759"/>
<keyword evidence="4" id="KW-0677">Repeat</keyword>
<evidence type="ECO:0008006" key="7">
    <source>
        <dbReference type="Google" id="ProtNLM"/>
    </source>
</evidence>
<keyword evidence="2" id="KW-0637">Prenyltransferase</keyword>
<dbReference type="GO" id="GO:0008318">
    <property type="term" value="F:protein prenyltransferase activity"/>
    <property type="evidence" value="ECO:0007669"/>
    <property type="project" value="InterPro"/>
</dbReference>
<comment type="similarity">
    <text evidence="1">Belongs to the protein prenyltransferase subunit alpha family.</text>
</comment>
<evidence type="ECO:0000256" key="1">
    <source>
        <dbReference type="ARBA" id="ARBA00006734"/>
    </source>
</evidence>
<proteinExistence type="inferred from homology"/>
<sequence length="432" mass="51100">MQEDIFPAAEKILTDIENILRKDINLKSFEIIPVSDNGNKSPVYHVENSLGLASWCIQPLYIYTYKKIFNLREKKLVRREDPINLSRWLMGALLLNPDVSTLWNMRRELVCSDRLDIIQELRFIKIVLYNKAKCFEAFSYRRWLIQFILIDKKIPQKPQLDPQTLLSDELIVAGMSADRYANNYHAWNYRQFIIETYELLSPSTFGSLLLNEWDNSGVWCRRNVSDHSGFSYREYLLKKILTIESTTDETRSSFTTENLKARREIIFKYIQVTETECNSNILNNGLSSKILNILHNHDNNITNENINYERVLISLSYWIEDCQFNEDLMCVYSGHETIWYHRRYLAYALIILDDSYNKYLCYKKEDFKTRHLVKNTHVDNNKKAYNDTVLKFTFAKRNRSIVDTTRKIGGHQVSIAEKFIKYLVELGLDSKY</sequence>
<gene>
    <name evidence="5" type="ORF">HCN44_009506</name>
</gene>
<evidence type="ECO:0000313" key="5">
    <source>
        <dbReference type="EMBL" id="KAF7998108.1"/>
    </source>
</evidence>
<keyword evidence="6" id="KW-1185">Reference proteome</keyword>
<dbReference type="SUPFAM" id="SSF48439">
    <property type="entry name" value="Protein prenylyltransferase"/>
    <property type="match status" value="1"/>
</dbReference>
<reference evidence="5 6" key="1">
    <citation type="submission" date="2020-08" db="EMBL/GenBank/DDBJ databases">
        <title>Aphidius gifuensis genome sequencing and assembly.</title>
        <authorList>
            <person name="Du Z."/>
        </authorList>
    </citation>
    <scope>NUCLEOTIDE SEQUENCE [LARGE SCALE GENOMIC DNA]</scope>
    <source>
        <strain evidence="5">YNYX2018</strain>
        <tissue evidence="5">Adults</tissue>
    </source>
</reference>